<dbReference type="InterPro" id="IPR017058">
    <property type="entry name" value="Major_M_immunogen_Tpp15_prd"/>
</dbReference>
<dbReference type="Proteomes" id="UP000825886">
    <property type="component" value="Chromosome"/>
</dbReference>
<proteinExistence type="predicted"/>
<protein>
    <submittedName>
        <fullName evidence="3">FMN-binding protein</fullName>
    </submittedName>
</protein>
<evidence type="ECO:0000313" key="3">
    <source>
        <dbReference type="EMBL" id="QZN97752.1"/>
    </source>
</evidence>
<sequence>MKMKFIPIVVASLFAVGVHAADGAIKDGTYRAETVNFDDKGWKPFVEVTYKDGKIAAVKFDYNSQKDGHLKTTDVEYNKKMKAASGTNPTEYTVKLAQGLVEKQNPEGVDGVTGATHSSEDFIVLANAAVANAKAGKTDVAKVE</sequence>
<dbReference type="Pfam" id="PF04205">
    <property type="entry name" value="FMN_bind"/>
    <property type="match status" value="1"/>
</dbReference>
<dbReference type="SMART" id="SM00900">
    <property type="entry name" value="FMN_bind"/>
    <property type="match status" value="1"/>
</dbReference>
<dbReference type="Gene3D" id="3.90.1010.20">
    <property type="match status" value="1"/>
</dbReference>
<feature type="chain" id="PRO_5045659688" evidence="1">
    <location>
        <begin position="21"/>
        <end position="144"/>
    </location>
</feature>
<evidence type="ECO:0000313" key="4">
    <source>
        <dbReference type="Proteomes" id="UP000825886"/>
    </source>
</evidence>
<dbReference type="PIRSF" id="PIRSF036531">
    <property type="entry name" value="Tpp15_prd"/>
    <property type="match status" value="1"/>
</dbReference>
<feature type="domain" description="FMN-binding" evidence="2">
    <location>
        <begin position="41"/>
        <end position="133"/>
    </location>
</feature>
<evidence type="ECO:0000256" key="1">
    <source>
        <dbReference type="SAM" id="SignalP"/>
    </source>
</evidence>
<feature type="signal peptide" evidence="1">
    <location>
        <begin position="1"/>
        <end position="20"/>
    </location>
</feature>
<reference evidence="3 4" key="1">
    <citation type="submission" date="2021-08" db="EMBL/GenBank/DDBJ databases">
        <title>Culture and genomic analysis of Symbiopectobacterium purcellii sp. nov. gen. nov., isolated from the leafhopper Empoasca decipiens.</title>
        <authorList>
            <person name="Nadal-Jimenez P."/>
            <person name="Siozios S."/>
            <person name="Halliday N."/>
            <person name="Camara M."/>
            <person name="Hurst G.D.D."/>
        </authorList>
    </citation>
    <scope>NUCLEOTIDE SEQUENCE [LARGE SCALE GENOMIC DNA]</scope>
    <source>
        <strain evidence="3 4">SyEd1</strain>
    </source>
</reference>
<dbReference type="InterPro" id="IPR007329">
    <property type="entry name" value="FMN-bd"/>
</dbReference>
<keyword evidence="4" id="KW-1185">Reference proteome</keyword>
<organism evidence="3 4">
    <name type="scientific">Symbiopectobacterium purcellii</name>
    <dbReference type="NCBI Taxonomy" id="2871826"/>
    <lineage>
        <taxon>Bacteria</taxon>
        <taxon>Pseudomonadati</taxon>
        <taxon>Pseudomonadota</taxon>
        <taxon>Gammaproteobacteria</taxon>
        <taxon>Enterobacterales</taxon>
        <taxon>Enterobacteriaceae</taxon>
    </lineage>
</organism>
<keyword evidence="1" id="KW-0732">Signal</keyword>
<evidence type="ECO:0000259" key="2">
    <source>
        <dbReference type="SMART" id="SM00900"/>
    </source>
</evidence>
<name>A0ABX9ARX9_9ENTR</name>
<accession>A0ABX9ARX9</accession>
<dbReference type="RefSeq" id="WP_222160783.1">
    <property type="nucleotide sequence ID" value="NZ_CP081864.1"/>
</dbReference>
<gene>
    <name evidence="3" type="ORF">K6K13_10850</name>
</gene>
<dbReference type="EMBL" id="CP081864">
    <property type="protein sequence ID" value="QZN97752.1"/>
    <property type="molecule type" value="Genomic_DNA"/>
</dbReference>